<dbReference type="InterPro" id="IPR013154">
    <property type="entry name" value="ADH-like_N"/>
</dbReference>
<organism evidence="2 3">
    <name type="scientific">Acrasis kona</name>
    <dbReference type="NCBI Taxonomy" id="1008807"/>
    <lineage>
        <taxon>Eukaryota</taxon>
        <taxon>Discoba</taxon>
        <taxon>Heterolobosea</taxon>
        <taxon>Tetramitia</taxon>
        <taxon>Eutetramitia</taxon>
        <taxon>Acrasidae</taxon>
        <taxon>Acrasis</taxon>
    </lineage>
</organism>
<evidence type="ECO:0000259" key="1">
    <source>
        <dbReference type="SMART" id="SM00829"/>
    </source>
</evidence>
<dbReference type="SUPFAM" id="SSF50129">
    <property type="entry name" value="GroES-like"/>
    <property type="match status" value="1"/>
</dbReference>
<dbReference type="Pfam" id="PF00107">
    <property type="entry name" value="ADH_zinc_N"/>
    <property type="match status" value="1"/>
</dbReference>
<dbReference type="Proteomes" id="UP001431209">
    <property type="component" value="Unassembled WGS sequence"/>
</dbReference>
<protein>
    <submittedName>
        <fullName evidence="2">Quinone oxidoreductase-like protein</fullName>
    </submittedName>
</protein>
<dbReference type="CDD" id="cd08241">
    <property type="entry name" value="QOR1"/>
    <property type="match status" value="1"/>
</dbReference>
<name>A0AAW2ZIU6_9EUKA</name>
<reference evidence="2 3" key="1">
    <citation type="submission" date="2024-03" db="EMBL/GenBank/DDBJ databases">
        <title>The Acrasis kona genome and developmental transcriptomes reveal deep origins of eukaryotic multicellular pathways.</title>
        <authorList>
            <person name="Sheikh S."/>
            <person name="Fu C.-J."/>
            <person name="Brown M.W."/>
            <person name="Baldauf S.L."/>
        </authorList>
    </citation>
    <scope>NUCLEOTIDE SEQUENCE [LARGE SCALE GENOMIC DNA]</scope>
    <source>
        <strain evidence="2 3">ATCC MYA-3509</strain>
    </source>
</reference>
<dbReference type="InterPro" id="IPR036291">
    <property type="entry name" value="NAD(P)-bd_dom_sf"/>
</dbReference>
<dbReference type="PANTHER" id="PTHR43677:SF4">
    <property type="entry name" value="QUINONE OXIDOREDUCTASE-LIKE PROTEIN 2"/>
    <property type="match status" value="1"/>
</dbReference>
<dbReference type="InterPro" id="IPR013149">
    <property type="entry name" value="ADH-like_C"/>
</dbReference>
<keyword evidence="3" id="KW-1185">Reference proteome</keyword>
<accession>A0AAW2ZIU6</accession>
<feature type="domain" description="Enoyl reductase (ER)" evidence="1">
    <location>
        <begin position="17"/>
        <end position="339"/>
    </location>
</feature>
<sequence length="351" mass="37556">MSDDAIRVNCVAYDFPPTPNSIVIEKLNEPTTVGDDNVLIRVHYGCLNFADVLMLGGRYQVKVPTPFVPGMEVAGVIAKIGSKVKNVKIGDSVVALTGSGGWATFIEVGSSTVMPFSRAPVSDELMRNAAALIVGHSTSHVALMYHKYGNLQKGQTVLVLGATGGVGLSAVQLAKNKGCKVIACASSDEKCNLAIEIGGADHAINYEKHKSDWFKQVLKFTNGKGVDIIYDPVGGDFTLQSLKCIAWGGKLIVIGFANGKIPSIPANLLLVKNCSAVGVFWGSHMQKDVNVILESVKELFGDLQKGLIKPYISKVYPAEQALDASLLLLERKAVGRVLIDFTKSSHKKSKL</sequence>
<dbReference type="SMART" id="SM00829">
    <property type="entry name" value="PKS_ER"/>
    <property type="match status" value="1"/>
</dbReference>
<dbReference type="Gene3D" id="3.90.180.10">
    <property type="entry name" value="Medium-chain alcohol dehydrogenases, catalytic domain"/>
    <property type="match status" value="1"/>
</dbReference>
<comment type="caution">
    <text evidence="2">The sequence shown here is derived from an EMBL/GenBank/DDBJ whole genome shotgun (WGS) entry which is preliminary data.</text>
</comment>
<dbReference type="PANTHER" id="PTHR43677">
    <property type="entry name" value="SHORT-CHAIN DEHYDROGENASE/REDUCTASE"/>
    <property type="match status" value="1"/>
</dbReference>
<dbReference type="EMBL" id="JAOPGA020001603">
    <property type="protein sequence ID" value="KAL0489783.1"/>
    <property type="molecule type" value="Genomic_DNA"/>
</dbReference>
<dbReference type="InterPro" id="IPR020843">
    <property type="entry name" value="ER"/>
</dbReference>
<gene>
    <name evidence="2" type="ORF">AKO1_009287</name>
</gene>
<dbReference type="InterPro" id="IPR011032">
    <property type="entry name" value="GroES-like_sf"/>
</dbReference>
<dbReference type="SUPFAM" id="SSF51735">
    <property type="entry name" value="NAD(P)-binding Rossmann-fold domains"/>
    <property type="match status" value="1"/>
</dbReference>
<dbReference type="GO" id="GO:0016491">
    <property type="term" value="F:oxidoreductase activity"/>
    <property type="evidence" value="ECO:0007669"/>
    <property type="project" value="InterPro"/>
</dbReference>
<proteinExistence type="predicted"/>
<dbReference type="Gene3D" id="3.40.50.720">
    <property type="entry name" value="NAD(P)-binding Rossmann-like Domain"/>
    <property type="match status" value="1"/>
</dbReference>
<dbReference type="InterPro" id="IPR051397">
    <property type="entry name" value="Zn-ADH-like_protein"/>
</dbReference>
<dbReference type="AlphaFoldDB" id="A0AAW2ZIU6"/>
<evidence type="ECO:0000313" key="3">
    <source>
        <dbReference type="Proteomes" id="UP001431209"/>
    </source>
</evidence>
<dbReference type="Pfam" id="PF08240">
    <property type="entry name" value="ADH_N"/>
    <property type="match status" value="1"/>
</dbReference>
<evidence type="ECO:0000313" key="2">
    <source>
        <dbReference type="EMBL" id="KAL0489783.1"/>
    </source>
</evidence>